<dbReference type="InterPro" id="IPR050297">
    <property type="entry name" value="LipidA_mod_glycosyltrf_83"/>
</dbReference>
<feature type="transmembrane region" description="Helical" evidence="8">
    <location>
        <begin position="72"/>
        <end position="90"/>
    </location>
</feature>
<feature type="transmembrane region" description="Helical" evidence="8">
    <location>
        <begin position="212"/>
        <end position="231"/>
    </location>
</feature>
<feature type="transmembrane region" description="Helical" evidence="8">
    <location>
        <begin position="21"/>
        <end position="42"/>
    </location>
</feature>
<evidence type="ECO:0000256" key="2">
    <source>
        <dbReference type="ARBA" id="ARBA00022475"/>
    </source>
</evidence>
<comment type="subcellular location">
    <subcellularLocation>
        <location evidence="1">Cell membrane</location>
        <topology evidence="1">Multi-pass membrane protein</topology>
    </subcellularLocation>
</comment>
<evidence type="ECO:0000259" key="9">
    <source>
        <dbReference type="Pfam" id="PF13231"/>
    </source>
</evidence>
<feature type="transmembrane region" description="Helical" evidence="8">
    <location>
        <begin position="390"/>
        <end position="410"/>
    </location>
</feature>
<feature type="domain" description="Glycosyltransferase RgtA/B/C/D-like" evidence="9">
    <location>
        <begin position="80"/>
        <end position="230"/>
    </location>
</feature>
<evidence type="ECO:0000256" key="3">
    <source>
        <dbReference type="ARBA" id="ARBA00022676"/>
    </source>
</evidence>
<accession>A0A0P0Z1Z3</accession>
<name>A0A0P0Z1Z3_9HYPH</name>
<feature type="transmembrane region" description="Helical" evidence="8">
    <location>
        <begin position="147"/>
        <end position="163"/>
    </location>
</feature>
<dbReference type="GO" id="GO:0009103">
    <property type="term" value="P:lipopolysaccharide biosynthetic process"/>
    <property type="evidence" value="ECO:0007669"/>
    <property type="project" value="UniProtKB-ARBA"/>
</dbReference>
<dbReference type="PANTHER" id="PTHR33908:SF11">
    <property type="entry name" value="MEMBRANE PROTEIN"/>
    <property type="match status" value="1"/>
</dbReference>
<feature type="transmembrane region" description="Helical" evidence="8">
    <location>
        <begin position="366"/>
        <end position="384"/>
    </location>
</feature>
<dbReference type="GO" id="GO:0005886">
    <property type="term" value="C:plasma membrane"/>
    <property type="evidence" value="ECO:0007669"/>
    <property type="project" value="UniProtKB-SubCell"/>
</dbReference>
<evidence type="ECO:0000256" key="7">
    <source>
        <dbReference type="ARBA" id="ARBA00023136"/>
    </source>
</evidence>
<reference evidence="10" key="1">
    <citation type="journal article" date="2015" name="Proc. Natl. Acad. Sci. U.S.A.">
        <title>Bacterial clade with the ribosomal RNA operon on a small plasmid rather than the chromosome.</title>
        <authorList>
            <person name="Anda M."/>
            <person name="Ohtsubo Y."/>
            <person name="Okubo T."/>
            <person name="Sugawara M."/>
            <person name="Nagata Y."/>
            <person name="Tsuda M."/>
            <person name="Minamisawa K."/>
            <person name="Mitsui H."/>
        </authorList>
    </citation>
    <scope>NUCLEOTIDE SEQUENCE</scope>
    <source>
        <strain evidence="10">JCM 14755</strain>
    </source>
</reference>
<proteinExistence type="predicted"/>
<keyword evidence="6 8" id="KW-1133">Transmembrane helix</keyword>
<feature type="transmembrane region" description="Helical" evidence="8">
    <location>
        <begin position="97"/>
        <end position="116"/>
    </location>
</feature>
<feature type="transmembrane region" description="Helical" evidence="8">
    <location>
        <begin position="169"/>
        <end position="200"/>
    </location>
</feature>
<keyword evidence="2" id="KW-1003">Cell membrane</keyword>
<organism evidence="10">
    <name type="scientific">Aureimonas frigidaquae</name>
    <dbReference type="NCBI Taxonomy" id="424757"/>
    <lineage>
        <taxon>Bacteria</taxon>
        <taxon>Pseudomonadati</taxon>
        <taxon>Pseudomonadota</taxon>
        <taxon>Alphaproteobacteria</taxon>
        <taxon>Hyphomicrobiales</taxon>
        <taxon>Aurantimonadaceae</taxon>
        <taxon>Aureimonas</taxon>
    </lineage>
</organism>
<dbReference type="RefSeq" id="WP_062227942.1">
    <property type="nucleotide sequence ID" value="NZ_BBWR01000010.1"/>
</dbReference>
<evidence type="ECO:0000256" key="5">
    <source>
        <dbReference type="ARBA" id="ARBA00022692"/>
    </source>
</evidence>
<evidence type="ECO:0000256" key="1">
    <source>
        <dbReference type="ARBA" id="ARBA00004651"/>
    </source>
</evidence>
<keyword evidence="3" id="KW-0328">Glycosyltransferase</keyword>
<dbReference type="PANTHER" id="PTHR33908">
    <property type="entry name" value="MANNOSYLTRANSFERASE YKCB-RELATED"/>
    <property type="match status" value="1"/>
</dbReference>
<feature type="transmembrane region" description="Helical" evidence="8">
    <location>
        <begin position="341"/>
        <end position="359"/>
    </location>
</feature>
<dbReference type="InterPro" id="IPR038731">
    <property type="entry name" value="RgtA/B/C-like"/>
</dbReference>
<evidence type="ECO:0000256" key="8">
    <source>
        <dbReference type="SAM" id="Phobius"/>
    </source>
</evidence>
<sequence length="422" mass="45941">METQLALRGSSRSFALSTRGALWCILTVALMLRLAWAALIPLDPVSDSVAYETFARNIAEHGVYGWTPDEPGAFWAVGTSAIAAGTYLLFGQSHAGVIGLNILASLVSILVAYSLGNRWFGHPNGLVAAAIMAVWPNLILFTTILSSELFFLGLTMGGLWFWTRRSGNALLNLLACGVIWGAACYVRPVILLFPAAMALADMIRERQFLRPVARTIGVVAIILVCVSPWTYRNYLVFGEPVLVSTNFGPNFWMGNNPQSNGGYMDMPEWSKAMSETERAHALSREAKAYVAENKVAFITNSLVKAVKLHNRETIGVWWNGISIERILGHAGSVALKIVSNGYWFVTLGLALCGIVLLALEQGLLGLAHPALAGWAYFTALHAIIVVEDRYHMPSVGFIAMLAALSLTAIWRRMSGGQRQAAR</sequence>
<evidence type="ECO:0000256" key="6">
    <source>
        <dbReference type="ARBA" id="ARBA00022989"/>
    </source>
</evidence>
<dbReference type="EMBL" id="LC066376">
    <property type="protein sequence ID" value="BAT27923.1"/>
    <property type="molecule type" value="Genomic_DNA"/>
</dbReference>
<dbReference type="GO" id="GO:0016763">
    <property type="term" value="F:pentosyltransferase activity"/>
    <property type="evidence" value="ECO:0007669"/>
    <property type="project" value="TreeGrafter"/>
</dbReference>
<evidence type="ECO:0000313" key="10">
    <source>
        <dbReference type="EMBL" id="BAT27923.1"/>
    </source>
</evidence>
<evidence type="ECO:0000256" key="4">
    <source>
        <dbReference type="ARBA" id="ARBA00022679"/>
    </source>
</evidence>
<keyword evidence="4" id="KW-0808">Transferase</keyword>
<protein>
    <recommendedName>
        <fullName evidence="9">Glycosyltransferase RgtA/B/C/D-like domain-containing protein</fullName>
    </recommendedName>
</protein>
<keyword evidence="7 8" id="KW-0472">Membrane</keyword>
<dbReference type="Pfam" id="PF13231">
    <property type="entry name" value="PMT_2"/>
    <property type="match status" value="1"/>
</dbReference>
<keyword evidence="5 8" id="KW-0812">Transmembrane</keyword>
<dbReference type="AlphaFoldDB" id="A0A0P0Z1Z3"/>